<dbReference type="CDD" id="cd05374">
    <property type="entry name" value="17beta-HSD-like_SDR_c"/>
    <property type="match status" value="1"/>
</dbReference>
<dbReference type="Proteomes" id="UP000536835">
    <property type="component" value="Unassembled WGS sequence"/>
</dbReference>
<dbReference type="EMBL" id="JABFCX010000002">
    <property type="protein sequence ID" value="NNU15085.1"/>
    <property type="molecule type" value="Genomic_DNA"/>
</dbReference>
<proteinExistence type="inferred from homology"/>
<gene>
    <name evidence="5" type="ORF">HK107_01945</name>
</gene>
<dbReference type="GO" id="GO:0016491">
    <property type="term" value="F:oxidoreductase activity"/>
    <property type="evidence" value="ECO:0007669"/>
    <property type="project" value="UniProtKB-KW"/>
</dbReference>
<evidence type="ECO:0000256" key="1">
    <source>
        <dbReference type="ARBA" id="ARBA00006484"/>
    </source>
</evidence>
<feature type="domain" description="Ketoreductase" evidence="4">
    <location>
        <begin position="7"/>
        <end position="179"/>
    </location>
</feature>
<name>A0A7Y3RJA8_9PROT</name>
<dbReference type="PROSITE" id="PS00061">
    <property type="entry name" value="ADH_SHORT"/>
    <property type="match status" value="1"/>
</dbReference>
<keyword evidence="6" id="KW-1185">Reference proteome</keyword>
<dbReference type="Gene3D" id="3.40.50.720">
    <property type="entry name" value="NAD(P)-binding Rossmann-like Domain"/>
    <property type="match status" value="1"/>
</dbReference>
<dbReference type="RefSeq" id="WP_173196275.1">
    <property type="nucleotide sequence ID" value="NZ_JABFCX010000002.1"/>
</dbReference>
<organism evidence="5 6">
    <name type="scientific">Parvularcula mediterranea</name>
    <dbReference type="NCBI Taxonomy" id="2732508"/>
    <lineage>
        <taxon>Bacteria</taxon>
        <taxon>Pseudomonadati</taxon>
        <taxon>Pseudomonadota</taxon>
        <taxon>Alphaproteobacteria</taxon>
        <taxon>Parvularculales</taxon>
        <taxon>Parvularculaceae</taxon>
        <taxon>Parvularcula</taxon>
    </lineage>
</organism>
<evidence type="ECO:0000259" key="4">
    <source>
        <dbReference type="SMART" id="SM00822"/>
    </source>
</evidence>
<dbReference type="PRINTS" id="PR00080">
    <property type="entry name" value="SDRFAMILY"/>
</dbReference>
<reference evidence="5 6" key="1">
    <citation type="submission" date="2020-05" db="EMBL/GenBank/DDBJ databases">
        <title>Parvularcula mediterraneae sp. nov., isolated from polypropylene straw from shallow seawater of the seashore of Laganas in Zakynthos island, Greece.</title>
        <authorList>
            <person name="Szabo I."/>
            <person name="Al-Omari J."/>
            <person name="Rado J."/>
            <person name="Szerdahelyi G.S."/>
        </authorList>
    </citation>
    <scope>NUCLEOTIDE SEQUENCE [LARGE SCALE GENOMIC DNA]</scope>
    <source>
        <strain evidence="5 6">ZS-1/3</strain>
    </source>
</reference>
<sequence>MRGAGRGRVLVTGAGTGIGRACALYLAEEGFHILASGRRAEPLEKLAAEKPGQVTPVQFDVTDPESIEAVVPGLSPIDHVVNNAGIAVMGAIEAVPLDEWRRQFETNVFGVANVCRAVLPQMRQRGAGRIVNIGSVTGRLVPPFQGVYGSSKHALEGLTDALRREVAPFGIGVSLIRSGFVNTSFGDQEQEQLKKHRMDAYGEHHDTYSKWHHEQGHKVAPEPVVVAQAVERALTDANPRTRYSCPPKATRLILLRALLPARIVDGMIERTIRS</sequence>
<comment type="similarity">
    <text evidence="1 3">Belongs to the short-chain dehydrogenases/reductases (SDR) family.</text>
</comment>
<dbReference type="InterPro" id="IPR051911">
    <property type="entry name" value="SDR_oxidoreductase"/>
</dbReference>
<dbReference type="AlphaFoldDB" id="A0A7Y3RJA8"/>
<dbReference type="InterPro" id="IPR036291">
    <property type="entry name" value="NAD(P)-bd_dom_sf"/>
</dbReference>
<protein>
    <submittedName>
        <fullName evidence="5">SDR family oxidoreductase</fullName>
    </submittedName>
</protein>
<dbReference type="SUPFAM" id="SSF51735">
    <property type="entry name" value="NAD(P)-binding Rossmann-fold domains"/>
    <property type="match status" value="1"/>
</dbReference>
<dbReference type="Pfam" id="PF00106">
    <property type="entry name" value="adh_short"/>
    <property type="match status" value="1"/>
</dbReference>
<dbReference type="InterPro" id="IPR020904">
    <property type="entry name" value="Sc_DH/Rdtase_CS"/>
</dbReference>
<evidence type="ECO:0000256" key="2">
    <source>
        <dbReference type="ARBA" id="ARBA00023002"/>
    </source>
</evidence>
<evidence type="ECO:0000256" key="3">
    <source>
        <dbReference type="RuleBase" id="RU000363"/>
    </source>
</evidence>
<dbReference type="PRINTS" id="PR00081">
    <property type="entry name" value="GDHRDH"/>
</dbReference>
<dbReference type="PANTHER" id="PTHR43976">
    <property type="entry name" value="SHORT CHAIN DEHYDROGENASE"/>
    <property type="match status" value="1"/>
</dbReference>
<dbReference type="SMART" id="SM00822">
    <property type="entry name" value="PKS_KR"/>
    <property type="match status" value="1"/>
</dbReference>
<keyword evidence="2" id="KW-0560">Oxidoreductase</keyword>
<dbReference type="InterPro" id="IPR057326">
    <property type="entry name" value="KR_dom"/>
</dbReference>
<comment type="caution">
    <text evidence="5">The sequence shown here is derived from an EMBL/GenBank/DDBJ whole genome shotgun (WGS) entry which is preliminary data.</text>
</comment>
<accession>A0A7Y3RJA8</accession>
<dbReference type="InterPro" id="IPR002347">
    <property type="entry name" value="SDR_fam"/>
</dbReference>
<evidence type="ECO:0000313" key="6">
    <source>
        <dbReference type="Proteomes" id="UP000536835"/>
    </source>
</evidence>
<evidence type="ECO:0000313" key="5">
    <source>
        <dbReference type="EMBL" id="NNU15085.1"/>
    </source>
</evidence>
<dbReference type="PANTHER" id="PTHR43976:SF16">
    <property type="entry name" value="SHORT-CHAIN DEHYDROGENASE_REDUCTASE FAMILY PROTEIN"/>
    <property type="match status" value="1"/>
</dbReference>